<reference evidence="3" key="1">
    <citation type="submission" date="2016-06" db="EMBL/GenBank/DDBJ databases">
        <authorList>
            <person name="Varghese N."/>
        </authorList>
    </citation>
    <scope>NUCLEOTIDE SEQUENCE [LARGE SCALE GENOMIC DNA]</scope>
    <source>
        <strain evidence="3">DSM 45344</strain>
    </source>
</reference>
<name>A0A1C3N5S9_9ACTN</name>
<organism evidence="2 3">
    <name type="scientific">Micromonospora krabiensis</name>
    <dbReference type="NCBI Taxonomy" id="307121"/>
    <lineage>
        <taxon>Bacteria</taxon>
        <taxon>Bacillati</taxon>
        <taxon>Actinomycetota</taxon>
        <taxon>Actinomycetes</taxon>
        <taxon>Micromonosporales</taxon>
        <taxon>Micromonosporaceae</taxon>
        <taxon>Micromonospora</taxon>
    </lineage>
</organism>
<accession>A0A1C3N5S9</accession>
<keyword evidence="3" id="KW-1185">Reference proteome</keyword>
<proteinExistence type="predicted"/>
<evidence type="ECO:0000256" key="1">
    <source>
        <dbReference type="SAM" id="MobiDB-lite"/>
    </source>
</evidence>
<sequence length="137" mass="15437">MIQIEEARELLLRAVETQGRDFRYVPKGQGGEGCWYVPRPDLYDEEDPRSKTGCLVGVALSLAGIKFCDSDSDAIWDLRVPLGLTDRAAKYFAIVQQHQDDGATWGEAYDEAEAWLKEHGDDFSDDSNDYDQGDEEL</sequence>
<dbReference type="OrthoDB" id="9943759at2"/>
<dbReference type="AlphaFoldDB" id="A0A1C3N5S9"/>
<dbReference type="Proteomes" id="UP000199393">
    <property type="component" value="Chromosome I"/>
</dbReference>
<protein>
    <submittedName>
        <fullName evidence="2">Uncharacterized protein</fullName>
    </submittedName>
</protein>
<feature type="region of interest" description="Disordered" evidence="1">
    <location>
        <begin position="118"/>
        <end position="137"/>
    </location>
</feature>
<dbReference type="STRING" id="307121.GA0070620_3444"/>
<feature type="compositionally biased region" description="Acidic residues" evidence="1">
    <location>
        <begin position="123"/>
        <end position="137"/>
    </location>
</feature>
<dbReference type="RefSeq" id="WP_091592109.1">
    <property type="nucleotide sequence ID" value="NZ_JBHRWG010000004.1"/>
</dbReference>
<evidence type="ECO:0000313" key="2">
    <source>
        <dbReference type="EMBL" id="SBV27913.1"/>
    </source>
</evidence>
<dbReference type="EMBL" id="LT598496">
    <property type="protein sequence ID" value="SBV27913.1"/>
    <property type="molecule type" value="Genomic_DNA"/>
</dbReference>
<evidence type="ECO:0000313" key="3">
    <source>
        <dbReference type="Proteomes" id="UP000199393"/>
    </source>
</evidence>
<gene>
    <name evidence="2" type="ORF">GA0070620_3444</name>
</gene>